<dbReference type="GO" id="GO:0004672">
    <property type="term" value="F:protein kinase activity"/>
    <property type="evidence" value="ECO:0007669"/>
    <property type="project" value="InterPro"/>
</dbReference>
<evidence type="ECO:0000259" key="1">
    <source>
        <dbReference type="PROSITE" id="PS50011"/>
    </source>
</evidence>
<accession>A0A1R3RKG3</accession>
<gene>
    <name evidence="2" type="ORF">ASPCADRAFT_6615</name>
</gene>
<keyword evidence="3" id="KW-1185">Reference proteome</keyword>
<dbReference type="AlphaFoldDB" id="A0A1R3RKG3"/>
<feature type="domain" description="Protein kinase" evidence="1">
    <location>
        <begin position="7"/>
        <end position="209"/>
    </location>
</feature>
<evidence type="ECO:0000313" key="2">
    <source>
        <dbReference type="EMBL" id="OOF94949.1"/>
    </source>
</evidence>
<dbReference type="Gene3D" id="1.10.510.10">
    <property type="entry name" value="Transferase(Phosphotransferase) domain 1"/>
    <property type="match status" value="1"/>
</dbReference>
<evidence type="ECO:0000313" key="3">
    <source>
        <dbReference type="Proteomes" id="UP000188318"/>
    </source>
</evidence>
<reference evidence="3" key="1">
    <citation type="journal article" date="2017" name="Genome Biol.">
        <title>Comparative genomics reveals high biological diversity and specific adaptations in the industrially and medically important fungal genus Aspergillus.</title>
        <authorList>
            <person name="de Vries R.P."/>
            <person name="Riley R."/>
            <person name="Wiebenga A."/>
            <person name="Aguilar-Osorio G."/>
            <person name="Amillis S."/>
            <person name="Uchima C.A."/>
            <person name="Anderluh G."/>
            <person name="Asadollahi M."/>
            <person name="Askin M."/>
            <person name="Barry K."/>
            <person name="Battaglia E."/>
            <person name="Bayram O."/>
            <person name="Benocci T."/>
            <person name="Braus-Stromeyer S.A."/>
            <person name="Caldana C."/>
            <person name="Canovas D."/>
            <person name="Cerqueira G.C."/>
            <person name="Chen F."/>
            <person name="Chen W."/>
            <person name="Choi C."/>
            <person name="Clum A."/>
            <person name="Dos Santos R.A."/>
            <person name="Damasio A.R."/>
            <person name="Diallinas G."/>
            <person name="Emri T."/>
            <person name="Fekete E."/>
            <person name="Flipphi M."/>
            <person name="Freyberg S."/>
            <person name="Gallo A."/>
            <person name="Gournas C."/>
            <person name="Habgood R."/>
            <person name="Hainaut M."/>
            <person name="Harispe M.L."/>
            <person name="Henrissat B."/>
            <person name="Hilden K.S."/>
            <person name="Hope R."/>
            <person name="Hossain A."/>
            <person name="Karabika E."/>
            <person name="Karaffa L."/>
            <person name="Karanyi Z."/>
            <person name="Krasevec N."/>
            <person name="Kuo A."/>
            <person name="Kusch H."/>
            <person name="LaButti K."/>
            <person name="Lagendijk E.L."/>
            <person name="Lapidus A."/>
            <person name="Levasseur A."/>
            <person name="Lindquist E."/>
            <person name="Lipzen A."/>
            <person name="Logrieco A.F."/>
            <person name="MacCabe A."/>
            <person name="Maekelae M.R."/>
            <person name="Malavazi I."/>
            <person name="Melin P."/>
            <person name="Meyer V."/>
            <person name="Mielnichuk N."/>
            <person name="Miskei M."/>
            <person name="Molnar A.P."/>
            <person name="Mule G."/>
            <person name="Ngan C.Y."/>
            <person name="Orejas M."/>
            <person name="Orosz E."/>
            <person name="Ouedraogo J.P."/>
            <person name="Overkamp K.M."/>
            <person name="Park H.-S."/>
            <person name="Perrone G."/>
            <person name="Piumi F."/>
            <person name="Punt P.J."/>
            <person name="Ram A.F."/>
            <person name="Ramon A."/>
            <person name="Rauscher S."/>
            <person name="Record E."/>
            <person name="Riano-Pachon D.M."/>
            <person name="Robert V."/>
            <person name="Roehrig J."/>
            <person name="Ruller R."/>
            <person name="Salamov A."/>
            <person name="Salih N.S."/>
            <person name="Samson R.A."/>
            <person name="Sandor E."/>
            <person name="Sanguinetti M."/>
            <person name="Schuetze T."/>
            <person name="Sepcic K."/>
            <person name="Shelest E."/>
            <person name="Sherlock G."/>
            <person name="Sophianopoulou V."/>
            <person name="Squina F.M."/>
            <person name="Sun H."/>
            <person name="Susca A."/>
            <person name="Todd R.B."/>
            <person name="Tsang A."/>
            <person name="Unkles S.E."/>
            <person name="van de Wiele N."/>
            <person name="van Rossen-Uffink D."/>
            <person name="Oliveira J.V."/>
            <person name="Vesth T.C."/>
            <person name="Visser J."/>
            <person name="Yu J.-H."/>
            <person name="Zhou M."/>
            <person name="Andersen M.R."/>
            <person name="Archer D.B."/>
            <person name="Baker S.E."/>
            <person name="Benoit I."/>
            <person name="Brakhage A.A."/>
            <person name="Braus G.H."/>
            <person name="Fischer R."/>
            <person name="Frisvad J.C."/>
            <person name="Goldman G.H."/>
            <person name="Houbraken J."/>
            <person name="Oakley B."/>
            <person name="Pocsi I."/>
            <person name="Scazzocchio C."/>
            <person name="Seiboth B."/>
            <person name="vanKuyk P.A."/>
            <person name="Wortman J."/>
            <person name="Dyer P.S."/>
            <person name="Grigoriev I.V."/>
        </authorList>
    </citation>
    <scope>NUCLEOTIDE SEQUENCE [LARGE SCALE GENOMIC DNA]</scope>
    <source>
        <strain evidence="3">ITEM 5010</strain>
    </source>
</reference>
<dbReference type="PROSITE" id="PS50011">
    <property type="entry name" value="PROTEIN_KINASE_DOM"/>
    <property type="match status" value="1"/>
</dbReference>
<organism evidence="2 3">
    <name type="scientific">Aspergillus carbonarius (strain ITEM 5010)</name>
    <dbReference type="NCBI Taxonomy" id="602072"/>
    <lineage>
        <taxon>Eukaryota</taxon>
        <taxon>Fungi</taxon>
        <taxon>Dikarya</taxon>
        <taxon>Ascomycota</taxon>
        <taxon>Pezizomycotina</taxon>
        <taxon>Eurotiomycetes</taxon>
        <taxon>Eurotiomycetidae</taxon>
        <taxon>Eurotiales</taxon>
        <taxon>Aspergillaceae</taxon>
        <taxon>Aspergillus</taxon>
        <taxon>Aspergillus subgen. Circumdati</taxon>
    </lineage>
</organism>
<dbReference type="InterPro" id="IPR000719">
    <property type="entry name" value="Prot_kinase_dom"/>
</dbReference>
<dbReference type="InterPro" id="IPR011009">
    <property type="entry name" value="Kinase-like_dom_sf"/>
</dbReference>
<dbReference type="SUPFAM" id="SSF56112">
    <property type="entry name" value="Protein kinase-like (PK-like)"/>
    <property type="match status" value="1"/>
</dbReference>
<dbReference type="EMBL" id="KV907501">
    <property type="protein sequence ID" value="OOF94949.1"/>
    <property type="molecule type" value="Genomic_DNA"/>
</dbReference>
<dbReference type="STRING" id="602072.A0A1R3RKG3"/>
<name>A0A1R3RKG3_ASPC5</name>
<proteinExistence type="predicted"/>
<dbReference type="OMA" id="ARCDHEI"/>
<sequence>MANLQDLVFITKVHSSEASQIFRASFQGAECCLKVFHMDDDPGLAPDGRDLCRYRCELQAYRSLQAHNVCGKGVPQFYGTLESLDPSAFKQDLEDFSDDKYLPCAILEWLPDARPLSGLKWSPQVVEPLFTALDHIHQAGVIHNDSYPKNILVVPEQQRQRIVWIDFDVSILFVEGRREKMSYDDEVDLENQLIRSSLLRLEFPDREFD</sequence>
<protein>
    <recommendedName>
        <fullName evidence="1">Protein kinase domain-containing protein</fullName>
    </recommendedName>
</protein>
<dbReference type="Proteomes" id="UP000188318">
    <property type="component" value="Unassembled WGS sequence"/>
</dbReference>
<dbReference type="OrthoDB" id="4185642at2759"/>
<dbReference type="GO" id="GO:0005524">
    <property type="term" value="F:ATP binding"/>
    <property type="evidence" value="ECO:0007669"/>
    <property type="project" value="InterPro"/>
</dbReference>
<dbReference type="Pfam" id="PF06293">
    <property type="entry name" value="Kdo"/>
    <property type="match status" value="1"/>
</dbReference>
<dbReference type="VEuPathDB" id="FungiDB:ASPCADRAFT_6615"/>